<dbReference type="PANTHER" id="PTHR33577:SF16">
    <property type="entry name" value="HEME HALOPEROXIDASE FAMILY PROFILE DOMAIN-CONTAINING PROTEIN"/>
    <property type="match status" value="1"/>
</dbReference>
<feature type="domain" description="Heme haloperoxidase family profile" evidence="9">
    <location>
        <begin position="55"/>
        <end position="293"/>
    </location>
</feature>
<name>A0A164X2Q9_9AGAM</name>
<dbReference type="EMBL" id="KV419401">
    <property type="protein sequence ID" value="KZS95582.1"/>
    <property type="molecule type" value="Genomic_DNA"/>
</dbReference>
<comment type="cofactor">
    <cofactor evidence="1">
        <name>heme b</name>
        <dbReference type="ChEBI" id="CHEBI:60344"/>
    </cofactor>
</comment>
<protein>
    <submittedName>
        <fullName evidence="10">Cloroperoxidase</fullName>
    </submittedName>
</protein>
<evidence type="ECO:0000256" key="1">
    <source>
        <dbReference type="ARBA" id="ARBA00001970"/>
    </source>
</evidence>
<keyword evidence="11" id="KW-1185">Reference proteome</keyword>
<comment type="similarity">
    <text evidence="7">Belongs to the chloroperoxidase family.</text>
</comment>
<keyword evidence="3" id="KW-0349">Heme</keyword>
<dbReference type="AlphaFoldDB" id="A0A164X2Q9"/>
<gene>
    <name evidence="10" type="ORF">SISNIDRAFT_548444</name>
</gene>
<keyword evidence="8" id="KW-0732">Signal</keyword>
<accession>A0A164X2Q9</accession>
<evidence type="ECO:0000313" key="11">
    <source>
        <dbReference type="Proteomes" id="UP000076722"/>
    </source>
</evidence>
<evidence type="ECO:0000256" key="7">
    <source>
        <dbReference type="ARBA" id="ARBA00025795"/>
    </source>
</evidence>
<dbReference type="InterPro" id="IPR036851">
    <property type="entry name" value="Chloroperoxidase-like_sf"/>
</dbReference>
<feature type="signal peptide" evidence="8">
    <location>
        <begin position="1"/>
        <end position="21"/>
    </location>
</feature>
<keyword evidence="5" id="KW-0560">Oxidoreductase</keyword>
<evidence type="ECO:0000256" key="2">
    <source>
        <dbReference type="ARBA" id="ARBA00022559"/>
    </source>
</evidence>
<evidence type="ECO:0000256" key="4">
    <source>
        <dbReference type="ARBA" id="ARBA00022723"/>
    </source>
</evidence>
<dbReference type="Pfam" id="PF01328">
    <property type="entry name" value="Peroxidase_2"/>
    <property type="match status" value="1"/>
</dbReference>
<dbReference type="PROSITE" id="PS51405">
    <property type="entry name" value="HEME_HALOPEROXIDASE"/>
    <property type="match status" value="1"/>
</dbReference>
<evidence type="ECO:0000256" key="5">
    <source>
        <dbReference type="ARBA" id="ARBA00023002"/>
    </source>
</evidence>
<dbReference type="Gene3D" id="1.10.489.10">
    <property type="entry name" value="Chloroperoxidase-like"/>
    <property type="match status" value="1"/>
</dbReference>
<dbReference type="Proteomes" id="UP000076722">
    <property type="component" value="Unassembled WGS sequence"/>
</dbReference>
<keyword evidence="2 10" id="KW-0575">Peroxidase</keyword>
<evidence type="ECO:0000256" key="6">
    <source>
        <dbReference type="ARBA" id="ARBA00023004"/>
    </source>
</evidence>
<feature type="chain" id="PRO_5007854217" evidence="8">
    <location>
        <begin position="22"/>
        <end position="372"/>
    </location>
</feature>
<dbReference type="OrthoDB" id="2542103at2759"/>
<dbReference type="PANTHER" id="PTHR33577">
    <property type="entry name" value="STERIGMATOCYSTIN BIOSYNTHESIS PEROXIDASE STCC-RELATED"/>
    <property type="match status" value="1"/>
</dbReference>
<dbReference type="InterPro" id="IPR000028">
    <property type="entry name" value="Chloroperoxidase"/>
</dbReference>
<proteinExistence type="inferred from homology"/>
<sequence>MSLSRALKLSTALLCFSGAVAFPSASAPPESAQKGVLIVVSPVSNDTGIKMVPDNAHPFQAPGPNDQRGPCPGLNTLANHGYLPRNGIASFEQIITAVREGFNMEHDLAGALAGFAMLARGNAFLDLVSIGGVSPLIPVLPGAIDGPKPPGGIATHGRFEGDVSMTRQDAAIGDNVHFQDSLYDELLLYVGKFGDNSPVTGNSSIVTTKVMQEFKFARFVEDQIKNPVLQYHAGRNSLSYGEAAFVLNFFANGTDGTLSTPVMGSFFRNQTFPDDWYRRSSPGNITLIGQGVDEIRNAHPVPPGANAPNGTYVLDAPINSCSDVYFNLAVENLPASYSKATGVFKQNVDTLLAAVAKAFGCPVIFPTGLSGV</sequence>
<evidence type="ECO:0000256" key="3">
    <source>
        <dbReference type="ARBA" id="ARBA00022617"/>
    </source>
</evidence>
<evidence type="ECO:0000256" key="8">
    <source>
        <dbReference type="SAM" id="SignalP"/>
    </source>
</evidence>
<dbReference type="SUPFAM" id="SSF47571">
    <property type="entry name" value="Cloroperoxidase"/>
    <property type="match status" value="1"/>
</dbReference>
<reference evidence="10 11" key="1">
    <citation type="journal article" date="2016" name="Mol. Biol. Evol.">
        <title>Comparative Genomics of Early-Diverging Mushroom-Forming Fungi Provides Insights into the Origins of Lignocellulose Decay Capabilities.</title>
        <authorList>
            <person name="Nagy L.G."/>
            <person name="Riley R."/>
            <person name="Tritt A."/>
            <person name="Adam C."/>
            <person name="Daum C."/>
            <person name="Floudas D."/>
            <person name="Sun H."/>
            <person name="Yadav J.S."/>
            <person name="Pangilinan J."/>
            <person name="Larsson K.H."/>
            <person name="Matsuura K."/>
            <person name="Barry K."/>
            <person name="Labutti K."/>
            <person name="Kuo R."/>
            <person name="Ohm R.A."/>
            <person name="Bhattacharya S.S."/>
            <person name="Shirouzu T."/>
            <person name="Yoshinaga Y."/>
            <person name="Martin F.M."/>
            <person name="Grigoriev I.V."/>
            <person name="Hibbett D.S."/>
        </authorList>
    </citation>
    <scope>NUCLEOTIDE SEQUENCE [LARGE SCALE GENOMIC DNA]</scope>
    <source>
        <strain evidence="10 11">HHB9708</strain>
    </source>
</reference>
<keyword evidence="6" id="KW-0408">Iron</keyword>
<dbReference type="GO" id="GO:0004601">
    <property type="term" value="F:peroxidase activity"/>
    <property type="evidence" value="ECO:0007669"/>
    <property type="project" value="UniProtKB-KW"/>
</dbReference>
<evidence type="ECO:0000313" key="10">
    <source>
        <dbReference type="EMBL" id="KZS95582.1"/>
    </source>
</evidence>
<dbReference type="GO" id="GO:0046872">
    <property type="term" value="F:metal ion binding"/>
    <property type="evidence" value="ECO:0007669"/>
    <property type="project" value="UniProtKB-KW"/>
</dbReference>
<keyword evidence="4" id="KW-0479">Metal-binding</keyword>
<organism evidence="10 11">
    <name type="scientific">Sistotremastrum niveocremeum HHB9708</name>
    <dbReference type="NCBI Taxonomy" id="1314777"/>
    <lineage>
        <taxon>Eukaryota</taxon>
        <taxon>Fungi</taxon>
        <taxon>Dikarya</taxon>
        <taxon>Basidiomycota</taxon>
        <taxon>Agaricomycotina</taxon>
        <taxon>Agaricomycetes</taxon>
        <taxon>Sistotremastrales</taxon>
        <taxon>Sistotremastraceae</taxon>
        <taxon>Sertulicium</taxon>
        <taxon>Sertulicium niveocremeum</taxon>
    </lineage>
</organism>
<evidence type="ECO:0000259" key="9">
    <source>
        <dbReference type="PROSITE" id="PS51405"/>
    </source>
</evidence>